<evidence type="ECO:0000256" key="3">
    <source>
        <dbReference type="ARBA" id="ARBA00022553"/>
    </source>
</evidence>
<evidence type="ECO:0000313" key="11">
    <source>
        <dbReference type="Proteomes" id="UP000641803"/>
    </source>
</evidence>
<name>A0ABR8RNH8_9CELL</name>
<feature type="domain" description="Signal transduction histidine kinase subgroup 3 dimerisation and phosphoacceptor" evidence="9">
    <location>
        <begin position="46"/>
        <end position="104"/>
    </location>
</feature>
<organism evidence="10 11">
    <name type="scientific">Oerskovia rustica</name>
    <dbReference type="NCBI Taxonomy" id="2762237"/>
    <lineage>
        <taxon>Bacteria</taxon>
        <taxon>Bacillati</taxon>
        <taxon>Actinomycetota</taxon>
        <taxon>Actinomycetes</taxon>
        <taxon>Micrococcales</taxon>
        <taxon>Cellulomonadaceae</taxon>
        <taxon>Oerskovia</taxon>
    </lineage>
</organism>
<evidence type="ECO:0000256" key="2">
    <source>
        <dbReference type="ARBA" id="ARBA00012438"/>
    </source>
</evidence>
<dbReference type="InterPro" id="IPR050482">
    <property type="entry name" value="Sensor_HK_TwoCompSys"/>
</dbReference>
<keyword evidence="6" id="KW-0418">Kinase</keyword>
<evidence type="ECO:0000259" key="9">
    <source>
        <dbReference type="Pfam" id="PF07730"/>
    </source>
</evidence>
<comment type="caution">
    <text evidence="10">The sequence shown here is derived from an EMBL/GenBank/DDBJ whole genome shotgun (WGS) entry which is preliminary data.</text>
</comment>
<reference evidence="10 11" key="1">
    <citation type="submission" date="2020-08" db="EMBL/GenBank/DDBJ databases">
        <title>A Genomic Blueprint of the Chicken Gut Microbiome.</title>
        <authorList>
            <person name="Gilroy R."/>
            <person name="Ravi A."/>
            <person name="Getino M."/>
            <person name="Pursley I."/>
            <person name="Horton D.L."/>
            <person name="Alikhan N.-F."/>
            <person name="Baker D."/>
            <person name="Gharbi K."/>
            <person name="Hall N."/>
            <person name="Watson M."/>
            <person name="Adriaenssens E.M."/>
            <person name="Foster-Nyarko E."/>
            <person name="Jarju S."/>
            <person name="Secka A."/>
            <person name="Antonio M."/>
            <person name="Oren A."/>
            <person name="Chaudhuri R."/>
            <person name="La Ragione R.M."/>
            <person name="Hildebrand F."/>
            <person name="Pallen M.J."/>
        </authorList>
    </citation>
    <scope>NUCLEOTIDE SEQUENCE [LARGE SCALE GENOMIC DNA]</scope>
    <source>
        <strain evidence="10 11">Sa4CUA1</strain>
    </source>
</reference>
<dbReference type="InterPro" id="IPR011712">
    <property type="entry name" value="Sig_transdc_His_kin_sub3_dim/P"/>
</dbReference>
<protein>
    <recommendedName>
        <fullName evidence="2">histidine kinase</fullName>
        <ecNumber evidence="2">2.7.13.3</ecNumber>
    </recommendedName>
</protein>
<comment type="catalytic activity">
    <reaction evidence="1">
        <text>ATP + protein L-histidine = ADP + protein N-phospho-L-histidine.</text>
        <dbReference type="EC" id="2.7.13.3"/>
    </reaction>
</comment>
<dbReference type="Proteomes" id="UP000641803">
    <property type="component" value="Unassembled WGS sequence"/>
</dbReference>
<proteinExistence type="predicted"/>
<dbReference type="RefSeq" id="WP_191794574.1">
    <property type="nucleotide sequence ID" value="NZ_JACSQQ010000003.1"/>
</dbReference>
<dbReference type="Gene3D" id="3.30.565.10">
    <property type="entry name" value="Histidine kinase-like ATPase, C-terminal domain"/>
    <property type="match status" value="1"/>
</dbReference>
<accession>A0ABR8RNH8</accession>
<dbReference type="EMBL" id="JACSQQ010000003">
    <property type="protein sequence ID" value="MBD7949354.1"/>
    <property type="molecule type" value="Genomic_DNA"/>
</dbReference>
<keyword evidence="5" id="KW-0547">Nucleotide-binding</keyword>
<evidence type="ECO:0000313" key="10">
    <source>
        <dbReference type="EMBL" id="MBD7949354.1"/>
    </source>
</evidence>
<dbReference type="Pfam" id="PF07730">
    <property type="entry name" value="HisKA_3"/>
    <property type="match status" value="1"/>
</dbReference>
<keyword evidence="4" id="KW-0808">Transferase</keyword>
<gene>
    <name evidence="10" type="ORF">H9652_02885</name>
</gene>
<evidence type="ECO:0000256" key="7">
    <source>
        <dbReference type="ARBA" id="ARBA00022840"/>
    </source>
</evidence>
<dbReference type="PANTHER" id="PTHR24421:SF10">
    <property type="entry name" value="NITRATE_NITRITE SENSOR PROTEIN NARQ"/>
    <property type="match status" value="1"/>
</dbReference>
<keyword evidence="11" id="KW-1185">Reference proteome</keyword>
<evidence type="ECO:0000256" key="4">
    <source>
        <dbReference type="ARBA" id="ARBA00022679"/>
    </source>
</evidence>
<dbReference type="PANTHER" id="PTHR24421">
    <property type="entry name" value="NITRATE/NITRITE SENSOR PROTEIN NARX-RELATED"/>
    <property type="match status" value="1"/>
</dbReference>
<evidence type="ECO:0000256" key="5">
    <source>
        <dbReference type="ARBA" id="ARBA00022741"/>
    </source>
</evidence>
<dbReference type="InterPro" id="IPR036890">
    <property type="entry name" value="HATPase_C_sf"/>
</dbReference>
<evidence type="ECO:0000256" key="6">
    <source>
        <dbReference type="ARBA" id="ARBA00022777"/>
    </source>
</evidence>
<keyword evidence="8" id="KW-0902">Two-component regulatory system</keyword>
<sequence>MPSPLALLATAVLALTVAGAVAAVRRYRSLARELHARAVADAAAVERARLAEDLHDALGHRLARLALRASALAVTGVPDAADLRREADDAVQDLHRVVDVLRDDTLEPVEDLVRAARDAGLDVTLTGSEGDGLGAPLLRTVVREGLTNAVRHAPAEPVQIDISPRGVTVLNRLAAAGSRPDDGREPFGLDSLERRVRAAGGTFSHGERDGSFVLVASLPARPLVPDGHGPLPPSVLRVFARQALLPAAVVVAGLALVYSWAAHDAVLEEDVFAGIVVGQERAAVQAELPEREAPLRPVRAPVAEPGWDCAIYTDGNFPLAMATLQVCFDGDEVVRTVDLRERSWL</sequence>
<keyword evidence="7" id="KW-0067">ATP-binding</keyword>
<keyword evidence="3" id="KW-0597">Phosphoprotein</keyword>
<dbReference type="EC" id="2.7.13.3" evidence="2"/>
<dbReference type="Gene3D" id="1.20.5.1930">
    <property type="match status" value="1"/>
</dbReference>
<evidence type="ECO:0000256" key="1">
    <source>
        <dbReference type="ARBA" id="ARBA00000085"/>
    </source>
</evidence>
<evidence type="ECO:0000256" key="8">
    <source>
        <dbReference type="ARBA" id="ARBA00023012"/>
    </source>
</evidence>